<organism evidence="1 2">
    <name type="scientific">Orientia chuto str. Dubai</name>
    <dbReference type="NCBI Taxonomy" id="1359168"/>
    <lineage>
        <taxon>Bacteria</taxon>
        <taxon>Pseudomonadati</taxon>
        <taxon>Pseudomonadota</taxon>
        <taxon>Alphaproteobacteria</taxon>
        <taxon>Rickettsiales</taxon>
        <taxon>Rickettsiaceae</taxon>
        <taxon>Rickettsieae</taxon>
        <taxon>Orientia</taxon>
    </lineage>
</organism>
<protein>
    <submittedName>
        <fullName evidence="1">Uncharacterized protein</fullName>
    </submittedName>
</protein>
<keyword evidence="2" id="KW-1185">Reference proteome</keyword>
<proteinExistence type="predicted"/>
<dbReference type="EMBL" id="LANP01000023">
    <property type="protein sequence ID" value="KJV55379.1"/>
    <property type="molecule type" value="Genomic_DNA"/>
</dbReference>
<name>A0A0F3MLA3_9RICK</name>
<dbReference type="Proteomes" id="UP000033616">
    <property type="component" value="Unassembled WGS sequence"/>
</dbReference>
<evidence type="ECO:0000313" key="2">
    <source>
        <dbReference type="Proteomes" id="UP000033616"/>
    </source>
</evidence>
<accession>A0A0F3MLA3</accession>
<dbReference type="PATRIC" id="fig|1359168.3.peg.579"/>
<comment type="caution">
    <text evidence="1">The sequence shown here is derived from an EMBL/GenBank/DDBJ whole genome shotgun (WGS) entry which is preliminary data.</text>
</comment>
<reference evidence="1 2" key="1">
    <citation type="submission" date="2015-02" db="EMBL/GenBank/DDBJ databases">
        <title>Genome Sequencing of Rickettsiales.</title>
        <authorList>
            <person name="Daugherty S.C."/>
            <person name="Su Q."/>
            <person name="Abolude K."/>
            <person name="Beier-Sexton M."/>
            <person name="Carlyon J.A."/>
            <person name="Carter R."/>
            <person name="Day N.P."/>
            <person name="Dumler S.J."/>
            <person name="Dyachenko V."/>
            <person name="Godinez A."/>
            <person name="Kurtti T.J."/>
            <person name="Lichay M."/>
            <person name="Mullins K.E."/>
            <person name="Ott S."/>
            <person name="Pappas-Brown V."/>
            <person name="Paris D.H."/>
            <person name="Patel P."/>
            <person name="Richards A.L."/>
            <person name="Sadzewicz L."/>
            <person name="Sears K."/>
            <person name="Seidman D."/>
            <person name="Sengamalay N."/>
            <person name="Stenos J."/>
            <person name="Tallon L.J."/>
            <person name="Vincent G."/>
            <person name="Fraser C.M."/>
            <person name="Munderloh U."/>
            <person name="Dunning-Hotopp J.C."/>
        </authorList>
    </citation>
    <scope>NUCLEOTIDE SEQUENCE [LARGE SCALE GENOMIC DNA]</scope>
    <source>
        <strain evidence="1 2">Fuller</strain>
    </source>
</reference>
<sequence>MIMLPIFDLLNQNFRIIHKNILKLPAIAVFLEAKVQHIVRDILTNSYNFTKNNSVNNDTIFYHFIGNFIPAEWKDLIGDKKKL</sequence>
<evidence type="ECO:0000313" key="1">
    <source>
        <dbReference type="EMBL" id="KJV55379.1"/>
    </source>
</evidence>
<dbReference type="AlphaFoldDB" id="A0A0F3MLA3"/>
<gene>
    <name evidence="1" type="ORF">OCHUTO_0853</name>
</gene>